<dbReference type="InterPro" id="IPR036116">
    <property type="entry name" value="FN3_sf"/>
</dbReference>
<organism evidence="1 2">
    <name type="scientific">Sinanodonta woodiana</name>
    <name type="common">Chinese pond mussel</name>
    <name type="synonym">Anodonta woodiana</name>
    <dbReference type="NCBI Taxonomy" id="1069815"/>
    <lineage>
        <taxon>Eukaryota</taxon>
        <taxon>Metazoa</taxon>
        <taxon>Spiralia</taxon>
        <taxon>Lophotrochozoa</taxon>
        <taxon>Mollusca</taxon>
        <taxon>Bivalvia</taxon>
        <taxon>Autobranchia</taxon>
        <taxon>Heteroconchia</taxon>
        <taxon>Palaeoheterodonta</taxon>
        <taxon>Unionida</taxon>
        <taxon>Unionoidea</taxon>
        <taxon>Unionidae</taxon>
        <taxon>Unioninae</taxon>
        <taxon>Sinanodonta</taxon>
    </lineage>
</organism>
<dbReference type="SUPFAM" id="SSF49265">
    <property type="entry name" value="Fibronectin type III"/>
    <property type="match status" value="1"/>
</dbReference>
<feature type="non-terminal residue" evidence="1">
    <location>
        <position position="1"/>
    </location>
</feature>
<dbReference type="Proteomes" id="UP001634394">
    <property type="component" value="Unassembled WGS sequence"/>
</dbReference>
<evidence type="ECO:0000313" key="2">
    <source>
        <dbReference type="Proteomes" id="UP001634394"/>
    </source>
</evidence>
<accession>A0ABD3XMB2</accession>
<feature type="non-terminal residue" evidence="1">
    <location>
        <position position="85"/>
    </location>
</feature>
<reference evidence="1 2" key="1">
    <citation type="submission" date="2024-11" db="EMBL/GenBank/DDBJ databases">
        <title>Chromosome-level genome assembly of the freshwater bivalve Anodonta woodiana.</title>
        <authorList>
            <person name="Chen X."/>
        </authorList>
    </citation>
    <scope>NUCLEOTIDE SEQUENCE [LARGE SCALE GENOMIC DNA]</scope>
    <source>
        <strain evidence="1">MN2024</strain>
        <tissue evidence="1">Gills</tissue>
    </source>
</reference>
<proteinExistence type="predicted"/>
<dbReference type="EMBL" id="JBJQND010000002">
    <property type="protein sequence ID" value="KAL3887394.1"/>
    <property type="molecule type" value="Genomic_DNA"/>
</dbReference>
<dbReference type="AlphaFoldDB" id="A0ABD3XMB2"/>
<name>A0ABD3XMB2_SINWO</name>
<sequence length="85" mass="9847">GGIEFYFRPGFKGCRKQTFVIEYRSVTSLVWTNTSISDLHEDQIEHRFSNGTYFVTVTKPSPGDYIYRMYSKNSIGRSPYSMNVS</sequence>
<keyword evidence="2" id="KW-1185">Reference proteome</keyword>
<comment type="caution">
    <text evidence="1">The sequence shown here is derived from an EMBL/GenBank/DDBJ whole genome shotgun (WGS) entry which is preliminary data.</text>
</comment>
<protein>
    <submittedName>
        <fullName evidence="1">Uncharacterized protein</fullName>
    </submittedName>
</protein>
<gene>
    <name evidence="1" type="ORF">ACJMK2_027336</name>
</gene>
<evidence type="ECO:0000313" key="1">
    <source>
        <dbReference type="EMBL" id="KAL3887394.1"/>
    </source>
</evidence>